<name>A0A8J3MYV2_9CHLR</name>
<comment type="caution">
    <text evidence="2">The sequence shown here is derived from an EMBL/GenBank/DDBJ whole genome shotgun (WGS) entry which is preliminary data.</text>
</comment>
<dbReference type="Proteomes" id="UP000597444">
    <property type="component" value="Unassembled WGS sequence"/>
</dbReference>
<keyword evidence="3" id="KW-1185">Reference proteome</keyword>
<dbReference type="SUPFAM" id="SSF46785">
    <property type="entry name" value="Winged helix' DNA-binding domain"/>
    <property type="match status" value="1"/>
</dbReference>
<protein>
    <recommendedName>
        <fullName evidence="1">HTH arsR-type domain-containing protein</fullName>
    </recommendedName>
</protein>
<dbReference type="GO" id="GO:0003700">
    <property type="term" value="F:DNA-binding transcription factor activity"/>
    <property type="evidence" value="ECO:0007669"/>
    <property type="project" value="InterPro"/>
</dbReference>
<dbReference type="AlphaFoldDB" id="A0A8J3MYV2"/>
<feature type="domain" description="HTH arsR-type" evidence="1">
    <location>
        <begin position="36"/>
        <end position="115"/>
    </location>
</feature>
<dbReference type="CDD" id="cd00090">
    <property type="entry name" value="HTH_ARSR"/>
    <property type="match status" value="1"/>
</dbReference>
<dbReference type="EMBL" id="BNJK01000001">
    <property type="protein sequence ID" value="GHO91237.1"/>
    <property type="molecule type" value="Genomic_DNA"/>
</dbReference>
<gene>
    <name evidence="2" type="ORF">KSF_012850</name>
</gene>
<dbReference type="InterPro" id="IPR036388">
    <property type="entry name" value="WH-like_DNA-bd_sf"/>
</dbReference>
<dbReference type="RefSeq" id="WP_220202145.1">
    <property type="nucleotide sequence ID" value="NZ_BNJK01000001.1"/>
</dbReference>
<dbReference type="InterPro" id="IPR001845">
    <property type="entry name" value="HTH_ArsR_DNA-bd_dom"/>
</dbReference>
<evidence type="ECO:0000313" key="2">
    <source>
        <dbReference type="EMBL" id="GHO91237.1"/>
    </source>
</evidence>
<dbReference type="InterPro" id="IPR036390">
    <property type="entry name" value="WH_DNA-bd_sf"/>
</dbReference>
<dbReference type="SMART" id="SM00418">
    <property type="entry name" value="HTH_ARSR"/>
    <property type="match status" value="1"/>
</dbReference>
<organism evidence="2 3">
    <name type="scientific">Reticulibacter mediterranei</name>
    <dbReference type="NCBI Taxonomy" id="2778369"/>
    <lineage>
        <taxon>Bacteria</taxon>
        <taxon>Bacillati</taxon>
        <taxon>Chloroflexota</taxon>
        <taxon>Ktedonobacteria</taxon>
        <taxon>Ktedonobacterales</taxon>
        <taxon>Reticulibacteraceae</taxon>
        <taxon>Reticulibacter</taxon>
    </lineage>
</organism>
<dbReference type="Gene3D" id="1.10.10.10">
    <property type="entry name" value="Winged helix-like DNA-binding domain superfamily/Winged helix DNA-binding domain"/>
    <property type="match status" value="1"/>
</dbReference>
<reference evidence="2" key="1">
    <citation type="submission" date="2020-10" db="EMBL/GenBank/DDBJ databases">
        <title>Taxonomic study of unclassified bacteria belonging to the class Ktedonobacteria.</title>
        <authorList>
            <person name="Yabe S."/>
            <person name="Wang C.M."/>
            <person name="Zheng Y."/>
            <person name="Sakai Y."/>
            <person name="Cavaletti L."/>
            <person name="Monciardini P."/>
            <person name="Donadio S."/>
        </authorList>
    </citation>
    <scope>NUCLEOTIDE SEQUENCE</scope>
    <source>
        <strain evidence="2">ID150040</strain>
    </source>
</reference>
<evidence type="ECO:0000313" key="3">
    <source>
        <dbReference type="Proteomes" id="UP000597444"/>
    </source>
</evidence>
<dbReference type="InterPro" id="IPR011991">
    <property type="entry name" value="ArsR-like_HTH"/>
</dbReference>
<evidence type="ECO:0000259" key="1">
    <source>
        <dbReference type="SMART" id="SM00418"/>
    </source>
</evidence>
<dbReference type="Pfam" id="PF12840">
    <property type="entry name" value="HTH_20"/>
    <property type="match status" value="1"/>
</dbReference>
<sequence length="224" mass="24975">MDTHNNSITEDVPVLPDHVPVVMPELPARLAITTMEQMKAVADPTRDRILGIIQQQPATAKQVADRLKMAPGTINHHLQVLEAAGLAKVVARRLIRGIVAKYYTRTARIFEYCFAPEIVDRESISLQILTNARSDLAETLAAGENDLVVVNAASPRTRLSPERIKAFNERLKALIDEFIHEPYDPNGEVYTLCAAFFKAPPYLQHVQDPADVPSSEQNTREDRS</sequence>
<proteinExistence type="predicted"/>
<accession>A0A8J3MYV2</accession>